<dbReference type="PROSITE" id="PS00028">
    <property type="entry name" value="ZINC_FINGER_C2H2_1"/>
    <property type="match status" value="1"/>
</dbReference>
<keyword evidence="4" id="KW-1185">Reference proteome</keyword>
<feature type="domain" description="C2H2-type" evidence="2">
    <location>
        <begin position="88"/>
        <end position="109"/>
    </location>
</feature>
<feature type="region of interest" description="Disordered" evidence="1">
    <location>
        <begin position="186"/>
        <end position="230"/>
    </location>
</feature>
<accession>A0AAV9GLF0</accession>
<organism evidence="3 4">
    <name type="scientific">Podospora aff. communis PSN243</name>
    <dbReference type="NCBI Taxonomy" id="3040156"/>
    <lineage>
        <taxon>Eukaryota</taxon>
        <taxon>Fungi</taxon>
        <taxon>Dikarya</taxon>
        <taxon>Ascomycota</taxon>
        <taxon>Pezizomycotina</taxon>
        <taxon>Sordariomycetes</taxon>
        <taxon>Sordariomycetidae</taxon>
        <taxon>Sordariales</taxon>
        <taxon>Podosporaceae</taxon>
        <taxon>Podospora</taxon>
    </lineage>
</organism>
<proteinExistence type="predicted"/>
<evidence type="ECO:0000313" key="4">
    <source>
        <dbReference type="Proteomes" id="UP001321760"/>
    </source>
</evidence>
<dbReference type="AlphaFoldDB" id="A0AAV9GLF0"/>
<dbReference type="PANTHER" id="PTHR21354">
    <property type="entry name" value="ZINC FINGER PROTEIN 511"/>
    <property type="match status" value="1"/>
</dbReference>
<feature type="compositionally biased region" description="Basic and acidic residues" evidence="1">
    <location>
        <begin position="203"/>
        <end position="215"/>
    </location>
</feature>
<name>A0AAV9GLF0_9PEZI</name>
<dbReference type="EMBL" id="MU865942">
    <property type="protein sequence ID" value="KAK4448531.1"/>
    <property type="molecule type" value="Genomic_DNA"/>
</dbReference>
<comment type="caution">
    <text evidence="3">The sequence shown here is derived from an EMBL/GenBank/DDBJ whole genome shotgun (WGS) entry which is preliminary data.</text>
</comment>
<dbReference type="Proteomes" id="UP001321760">
    <property type="component" value="Unassembled WGS sequence"/>
</dbReference>
<protein>
    <recommendedName>
        <fullName evidence="2">C2H2-type domain-containing protein</fullName>
    </recommendedName>
</protein>
<sequence length="259" mass="28878">MKRSRGLDEDNDPASPAALSSVGDDSSVHSREDEAASPPPSKIAGLDPSEAANTFEMRCSLPPHREPVRFTTYEEYEAHYHKTHTNRCLECHKNFPSTHLLSVHTEEMHDPFAQVLREKGERTYSCFVEGCDRKCSTPQKRRMHLIDKHMYPKNFFFAVTKDGIDGRRSMLLEGGHRRRRSSVAAAAASAKGQSSGQAINRSKATEEVTEAKEENENSSSPKQKPDIVMEDLTGAMSALQFVPPSIRFGRGGRTGFAKR</sequence>
<reference evidence="3" key="2">
    <citation type="submission" date="2023-05" db="EMBL/GenBank/DDBJ databases">
        <authorList>
            <consortium name="Lawrence Berkeley National Laboratory"/>
            <person name="Steindorff A."/>
            <person name="Hensen N."/>
            <person name="Bonometti L."/>
            <person name="Westerberg I."/>
            <person name="Brannstrom I.O."/>
            <person name="Guillou S."/>
            <person name="Cros-Aarteil S."/>
            <person name="Calhoun S."/>
            <person name="Haridas S."/>
            <person name="Kuo A."/>
            <person name="Mondo S."/>
            <person name="Pangilinan J."/>
            <person name="Riley R."/>
            <person name="Labutti K."/>
            <person name="Andreopoulos B."/>
            <person name="Lipzen A."/>
            <person name="Chen C."/>
            <person name="Yanf M."/>
            <person name="Daum C."/>
            <person name="Ng V."/>
            <person name="Clum A."/>
            <person name="Ohm R."/>
            <person name="Martin F."/>
            <person name="Silar P."/>
            <person name="Natvig D."/>
            <person name="Lalanne C."/>
            <person name="Gautier V."/>
            <person name="Ament-Velasquez S.L."/>
            <person name="Kruys A."/>
            <person name="Hutchinson M.I."/>
            <person name="Powell A.J."/>
            <person name="Barry K."/>
            <person name="Miller A.N."/>
            <person name="Grigoriev I.V."/>
            <person name="Debuchy R."/>
            <person name="Gladieux P."/>
            <person name="Thoren M.H."/>
            <person name="Johannesson H."/>
        </authorList>
    </citation>
    <scope>NUCLEOTIDE SEQUENCE</scope>
    <source>
        <strain evidence="3">PSN243</strain>
    </source>
</reference>
<gene>
    <name evidence="3" type="ORF">QBC34DRAFT_406853</name>
</gene>
<reference evidence="3" key="1">
    <citation type="journal article" date="2023" name="Mol. Phylogenet. Evol.">
        <title>Genome-scale phylogeny and comparative genomics of the fungal order Sordariales.</title>
        <authorList>
            <person name="Hensen N."/>
            <person name="Bonometti L."/>
            <person name="Westerberg I."/>
            <person name="Brannstrom I.O."/>
            <person name="Guillou S."/>
            <person name="Cros-Aarteil S."/>
            <person name="Calhoun S."/>
            <person name="Haridas S."/>
            <person name="Kuo A."/>
            <person name="Mondo S."/>
            <person name="Pangilinan J."/>
            <person name="Riley R."/>
            <person name="LaButti K."/>
            <person name="Andreopoulos B."/>
            <person name="Lipzen A."/>
            <person name="Chen C."/>
            <person name="Yan M."/>
            <person name="Daum C."/>
            <person name="Ng V."/>
            <person name="Clum A."/>
            <person name="Steindorff A."/>
            <person name="Ohm R.A."/>
            <person name="Martin F."/>
            <person name="Silar P."/>
            <person name="Natvig D.O."/>
            <person name="Lalanne C."/>
            <person name="Gautier V."/>
            <person name="Ament-Velasquez S.L."/>
            <person name="Kruys A."/>
            <person name="Hutchinson M.I."/>
            <person name="Powell A.J."/>
            <person name="Barry K."/>
            <person name="Miller A.N."/>
            <person name="Grigoriev I.V."/>
            <person name="Debuchy R."/>
            <person name="Gladieux P."/>
            <person name="Hiltunen Thoren M."/>
            <person name="Johannesson H."/>
        </authorList>
    </citation>
    <scope>NUCLEOTIDE SEQUENCE</scope>
    <source>
        <strain evidence="3">PSN243</strain>
    </source>
</reference>
<evidence type="ECO:0000259" key="2">
    <source>
        <dbReference type="PROSITE" id="PS00028"/>
    </source>
</evidence>
<feature type="compositionally biased region" description="Low complexity" evidence="1">
    <location>
        <begin position="186"/>
        <end position="198"/>
    </location>
</feature>
<dbReference type="InterPro" id="IPR039258">
    <property type="entry name" value="ZNF511"/>
</dbReference>
<feature type="region of interest" description="Disordered" evidence="1">
    <location>
        <begin position="1"/>
        <end position="47"/>
    </location>
</feature>
<evidence type="ECO:0000313" key="3">
    <source>
        <dbReference type="EMBL" id="KAK4448531.1"/>
    </source>
</evidence>
<evidence type="ECO:0000256" key="1">
    <source>
        <dbReference type="SAM" id="MobiDB-lite"/>
    </source>
</evidence>
<dbReference type="SMART" id="SM00355">
    <property type="entry name" value="ZnF_C2H2"/>
    <property type="match status" value="2"/>
</dbReference>
<dbReference type="PANTHER" id="PTHR21354:SF0">
    <property type="entry name" value="ZINC FINGER PROTEIN 511"/>
    <property type="match status" value="1"/>
</dbReference>
<dbReference type="InterPro" id="IPR013087">
    <property type="entry name" value="Znf_C2H2_type"/>
</dbReference>